<evidence type="ECO:0000256" key="5">
    <source>
        <dbReference type="ARBA" id="ARBA00023002"/>
    </source>
</evidence>
<evidence type="ECO:0000256" key="2">
    <source>
        <dbReference type="ARBA" id="ARBA00006288"/>
    </source>
</evidence>
<evidence type="ECO:0000259" key="10">
    <source>
        <dbReference type="Pfam" id="PF22924"/>
    </source>
</evidence>
<dbReference type="InterPro" id="IPR013786">
    <property type="entry name" value="AcylCoA_DH/ox_N"/>
</dbReference>
<dbReference type="Pfam" id="PF01756">
    <property type="entry name" value="ACOX"/>
    <property type="match status" value="1"/>
</dbReference>
<dbReference type="PIRSF" id="PIRSF000168">
    <property type="entry name" value="Acyl-CoA_oxidase"/>
    <property type="match status" value="1"/>
</dbReference>
<evidence type="ECO:0000256" key="1">
    <source>
        <dbReference type="ARBA" id="ARBA00001974"/>
    </source>
</evidence>
<keyword evidence="4" id="KW-0274">FAD</keyword>
<comment type="cofactor">
    <cofactor evidence="1">
        <name>FAD</name>
        <dbReference type="ChEBI" id="CHEBI:57692"/>
    </cofactor>
</comment>
<comment type="similarity">
    <text evidence="2">Belongs to the acyl-CoA oxidase family.</text>
</comment>
<keyword evidence="12" id="KW-1185">Reference proteome</keyword>
<feature type="region of interest" description="Disordered" evidence="6">
    <location>
        <begin position="1"/>
        <end position="39"/>
    </location>
</feature>
<dbReference type="InterPro" id="IPR036250">
    <property type="entry name" value="AcylCo_DH-like_C"/>
</dbReference>
<reference evidence="11 12" key="1">
    <citation type="submission" date="2020-10" db="EMBL/GenBank/DDBJ databases">
        <title>Nocardioides sp. isolated from sludge.</title>
        <authorList>
            <person name="Zhang X."/>
        </authorList>
    </citation>
    <scope>NUCLEOTIDE SEQUENCE [LARGE SCALE GENOMIC DNA]</scope>
    <source>
        <strain evidence="11 12">Y6</strain>
    </source>
</reference>
<evidence type="ECO:0000256" key="6">
    <source>
        <dbReference type="SAM" id="MobiDB-lite"/>
    </source>
</evidence>
<dbReference type="InterPro" id="IPR046373">
    <property type="entry name" value="Acyl-CoA_Oxase/DH_mid-dom_sf"/>
</dbReference>
<comment type="caution">
    <text evidence="11">The sequence shown here is derived from an EMBL/GenBank/DDBJ whole genome shotgun (WGS) entry which is preliminary data.</text>
</comment>
<accession>A0ABR9RVW3</accession>
<sequence>MADESTTATPDETTETPLGAASGADSGADSGTGSGAEAETYSPQVDVASLQAFLDGRYADVRDLVRGNLVSHADVLVDAEAMSRDDFRDQVRDVVVDLASTGQTGLGLPEAYGGGGDVGASVAAFETLAFGDLSVLTKVGVQFGLFGGAILQLGTEKHHERWMADIVAGRLLGSFAMTERGHGSDVAAVETVARFDPETDEFVVTTPNDAARKDYIGNAARHGELAVVFAQLEVAGERHGVHAVVVPLRVDGELAPGVRIEDSGDKLGLHGVDNGQIWFDDVRVPRENLLDRFASVSADGVYSSPIESRGRRFFTMLGTLVQGRVSVGGAGINAAKVALTIAIRYADRRRQFDSPREGEEQLLLDYGMHQRRLLPLLARTYALHFAQEVLVDDLHRVFSADPDHPDAGGLARQLLESRAAGTKALGTWHATRTIQECREACGGAGYMSRNRFAALKADTDVFTTFEGDNHVLLQLVAKGLLTDYSSEFEEMDQFGMVRFVAGLAVETVLEKTNVHKLLERIKDVLPGGSSDEWDQEAGLLDPNYQLAMLRFREEHMIGGVARRIQGRVRNGEHPGEVLSRVQDHVMATARAHVERLVLEAFVDKLATMPEGDDKVALNLLCDLHALSTIEADRAWFMEHGRLTVQRSKAITAEVNALCRKVRPIAVDLVDAFGVPKEVLRAEELIG</sequence>
<gene>
    <name evidence="11" type="ORF">IEQ44_12595</name>
</gene>
<evidence type="ECO:0000313" key="11">
    <source>
        <dbReference type="EMBL" id="MBE7325490.1"/>
    </source>
</evidence>
<proteinExistence type="inferred from homology"/>
<dbReference type="InterPro" id="IPR055060">
    <property type="entry name" value="ACOX_C_alpha1"/>
</dbReference>
<dbReference type="Gene3D" id="1.10.540.10">
    <property type="entry name" value="Acyl-CoA dehydrogenase/oxidase, N-terminal domain"/>
    <property type="match status" value="1"/>
</dbReference>
<dbReference type="PANTHER" id="PTHR10909">
    <property type="entry name" value="ELECTRON TRANSPORT OXIDOREDUCTASE"/>
    <property type="match status" value="1"/>
</dbReference>
<feature type="domain" description="Acyl-CoA oxidase/dehydrogenase middle" evidence="8">
    <location>
        <begin position="174"/>
        <end position="282"/>
    </location>
</feature>
<dbReference type="Proteomes" id="UP000756387">
    <property type="component" value="Unassembled WGS sequence"/>
</dbReference>
<protein>
    <submittedName>
        <fullName evidence="11">Acyl-CoA dehydrogenase family protein</fullName>
    </submittedName>
</protein>
<dbReference type="InterPro" id="IPR002655">
    <property type="entry name" value="Acyl-CoA_oxidase_C"/>
</dbReference>
<feature type="domain" description="Acyl-CoA oxidase C-terminal" evidence="7">
    <location>
        <begin position="542"/>
        <end position="681"/>
    </location>
</feature>
<evidence type="ECO:0000256" key="4">
    <source>
        <dbReference type="ARBA" id="ARBA00022827"/>
    </source>
</evidence>
<dbReference type="Pfam" id="PF02770">
    <property type="entry name" value="Acyl-CoA_dh_M"/>
    <property type="match status" value="1"/>
</dbReference>
<feature type="domain" description="Acyl-CoA oxidase C-alpha1" evidence="10">
    <location>
        <begin position="318"/>
        <end position="481"/>
    </location>
</feature>
<dbReference type="InterPro" id="IPR006091">
    <property type="entry name" value="Acyl-CoA_Oxase/DH_mid-dom"/>
</dbReference>
<dbReference type="Gene3D" id="2.40.110.10">
    <property type="entry name" value="Butyryl-CoA Dehydrogenase, subunit A, domain 2"/>
    <property type="match status" value="1"/>
</dbReference>
<dbReference type="Pfam" id="PF22924">
    <property type="entry name" value="ACOX_C_alpha1"/>
    <property type="match status" value="1"/>
</dbReference>
<evidence type="ECO:0000259" key="7">
    <source>
        <dbReference type="Pfam" id="PF01756"/>
    </source>
</evidence>
<name>A0ABR9RVW3_9ACTN</name>
<evidence type="ECO:0000259" key="8">
    <source>
        <dbReference type="Pfam" id="PF02770"/>
    </source>
</evidence>
<organism evidence="11 12">
    <name type="scientific">Nocardioides malaquae</name>
    <dbReference type="NCBI Taxonomy" id="2773426"/>
    <lineage>
        <taxon>Bacteria</taxon>
        <taxon>Bacillati</taxon>
        <taxon>Actinomycetota</taxon>
        <taxon>Actinomycetes</taxon>
        <taxon>Propionibacteriales</taxon>
        <taxon>Nocardioidaceae</taxon>
        <taxon>Nocardioides</taxon>
    </lineage>
</organism>
<feature type="domain" description="Acyl-CoA dehydrogenase/oxidase N-terminal" evidence="9">
    <location>
        <begin position="80"/>
        <end position="169"/>
    </location>
</feature>
<dbReference type="EMBL" id="JADCSA010000012">
    <property type="protein sequence ID" value="MBE7325490.1"/>
    <property type="molecule type" value="Genomic_DNA"/>
</dbReference>
<keyword evidence="5" id="KW-0560">Oxidoreductase</keyword>
<evidence type="ECO:0000256" key="3">
    <source>
        <dbReference type="ARBA" id="ARBA00022630"/>
    </source>
</evidence>
<keyword evidence="3" id="KW-0285">Flavoprotein</keyword>
<dbReference type="SUPFAM" id="SSF47203">
    <property type="entry name" value="Acyl-CoA dehydrogenase C-terminal domain-like"/>
    <property type="match status" value="2"/>
</dbReference>
<dbReference type="Pfam" id="PF02771">
    <property type="entry name" value="Acyl-CoA_dh_N"/>
    <property type="match status" value="1"/>
</dbReference>
<dbReference type="InterPro" id="IPR012258">
    <property type="entry name" value="Acyl-CoA_oxidase"/>
</dbReference>
<dbReference type="RefSeq" id="WP_193638808.1">
    <property type="nucleotide sequence ID" value="NZ_JADCSA010000012.1"/>
</dbReference>
<dbReference type="InterPro" id="IPR009100">
    <property type="entry name" value="AcylCoA_DH/oxidase_NM_dom_sf"/>
</dbReference>
<evidence type="ECO:0000259" key="9">
    <source>
        <dbReference type="Pfam" id="PF02771"/>
    </source>
</evidence>
<evidence type="ECO:0000313" key="12">
    <source>
        <dbReference type="Proteomes" id="UP000756387"/>
    </source>
</evidence>
<dbReference type="SUPFAM" id="SSF56645">
    <property type="entry name" value="Acyl-CoA dehydrogenase NM domain-like"/>
    <property type="match status" value="1"/>
</dbReference>
<dbReference type="InterPro" id="IPR037069">
    <property type="entry name" value="AcylCoA_DH/ox_N_sf"/>
</dbReference>
<dbReference type="Gene3D" id="1.20.140.10">
    <property type="entry name" value="Butyryl-CoA Dehydrogenase, subunit A, domain 3"/>
    <property type="match status" value="2"/>
</dbReference>